<keyword evidence="5" id="KW-0456">Lyase</keyword>
<protein>
    <recommendedName>
        <fullName evidence="3">fructose-bisphosphate aldolase</fullName>
        <ecNumber evidence="3">4.1.2.13</ecNumber>
    </recommendedName>
</protein>
<feature type="compositionally biased region" description="Basic residues" evidence="6">
    <location>
        <begin position="401"/>
        <end position="410"/>
    </location>
</feature>
<dbReference type="EMBL" id="CDMZ01001469">
    <property type="protein sequence ID" value="CEM33106.1"/>
    <property type="molecule type" value="Genomic_DNA"/>
</dbReference>
<dbReference type="Pfam" id="PF00274">
    <property type="entry name" value="Glycolytic"/>
    <property type="match status" value="1"/>
</dbReference>
<gene>
    <name evidence="8" type="ORF">Cvel_5088</name>
</gene>
<reference evidence="8" key="1">
    <citation type="submission" date="2014-11" db="EMBL/GenBank/DDBJ databases">
        <authorList>
            <person name="Otto D Thomas"/>
            <person name="Naeem Raeece"/>
        </authorList>
    </citation>
    <scope>NUCLEOTIDE SEQUENCE</scope>
</reference>
<dbReference type="AlphaFoldDB" id="A0A0G4GRF6"/>
<dbReference type="PhylomeDB" id="A0A0G4GRF6"/>
<dbReference type="GO" id="GO:0006096">
    <property type="term" value="P:glycolytic process"/>
    <property type="evidence" value="ECO:0007669"/>
    <property type="project" value="UniProtKB-UniPathway"/>
</dbReference>
<evidence type="ECO:0000256" key="7">
    <source>
        <dbReference type="SAM" id="SignalP"/>
    </source>
</evidence>
<feature type="chain" id="PRO_5002564957" description="fructose-bisphosphate aldolase" evidence="7">
    <location>
        <begin position="22"/>
        <end position="471"/>
    </location>
</feature>
<feature type="compositionally biased region" description="Basic and acidic residues" evidence="6">
    <location>
        <begin position="454"/>
        <end position="464"/>
    </location>
</feature>
<dbReference type="EC" id="4.1.2.13" evidence="3"/>
<dbReference type="Gene3D" id="3.20.20.70">
    <property type="entry name" value="Aldolase class I"/>
    <property type="match status" value="1"/>
</dbReference>
<keyword evidence="4" id="KW-0324">Glycolysis</keyword>
<evidence type="ECO:0000256" key="6">
    <source>
        <dbReference type="SAM" id="MobiDB-lite"/>
    </source>
</evidence>
<proteinExistence type="inferred from homology"/>
<dbReference type="VEuPathDB" id="CryptoDB:Cvel_5088"/>
<evidence type="ECO:0000256" key="2">
    <source>
        <dbReference type="ARBA" id="ARBA00010387"/>
    </source>
</evidence>
<dbReference type="GO" id="GO:0004332">
    <property type="term" value="F:fructose-bisphosphate aldolase activity"/>
    <property type="evidence" value="ECO:0007669"/>
    <property type="project" value="UniProtKB-EC"/>
</dbReference>
<evidence type="ECO:0000256" key="1">
    <source>
        <dbReference type="ARBA" id="ARBA00004714"/>
    </source>
</evidence>
<dbReference type="SUPFAM" id="SSF51569">
    <property type="entry name" value="Aldolase"/>
    <property type="match status" value="1"/>
</dbReference>
<organism evidence="8">
    <name type="scientific">Chromera velia CCMP2878</name>
    <dbReference type="NCBI Taxonomy" id="1169474"/>
    <lineage>
        <taxon>Eukaryota</taxon>
        <taxon>Sar</taxon>
        <taxon>Alveolata</taxon>
        <taxon>Colpodellida</taxon>
        <taxon>Chromeraceae</taxon>
        <taxon>Chromera</taxon>
    </lineage>
</organism>
<sequence length="471" mass="51310">MAAPCILSLVSLLLILRGMEAYMLSRGSHLKGQRGGLFLRRIADRMTKYGKGLTACDESAGTIGVRFERVGIENSEENRRRYRQLLFETSAGPACLSGAILDPETLFQNHENGQSFPSFLKSRGISVGVKPHLKVAELPGTGGETVMQGLDSLADRLKEYKKAGAEFTKWRSPIKIDTRKGLPTALAIESNMRDLARFALISQMEGLVPIVEPDVLMEGDHDLRTARKVNEEIQSVLWRECIKHGVDIQSTVLKTSLVLPGKNCKESFTVREIARQNLVAFANTVPPAMPGIVFLSGGQPFFDVAARLSALNSEKPAFGVKHAPWQLSFSWSAALQLPVMELCRGKEGEMPLDDMAKLYAQELKIASLAARGKYNFDQGRGDHKGEGGGLIKGMQAESTRWRRRPQRKRKEKEQAKTPDPTTATAASSSSPEGGEGGVSPSTSLSPQTEADAEAAVRGETKSELETATSPS</sequence>
<keyword evidence="7" id="KW-0732">Signal</keyword>
<dbReference type="InterPro" id="IPR013785">
    <property type="entry name" value="Aldolase_TIM"/>
</dbReference>
<feature type="compositionally biased region" description="Low complexity" evidence="6">
    <location>
        <begin position="417"/>
        <end position="443"/>
    </location>
</feature>
<evidence type="ECO:0000256" key="4">
    <source>
        <dbReference type="ARBA" id="ARBA00023152"/>
    </source>
</evidence>
<dbReference type="PANTHER" id="PTHR11627">
    <property type="entry name" value="FRUCTOSE-BISPHOSPHATE ALDOLASE"/>
    <property type="match status" value="1"/>
</dbReference>
<feature type="region of interest" description="Disordered" evidence="6">
    <location>
        <begin position="378"/>
        <end position="471"/>
    </location>
</feature>
<evidence type="ECO:0000256" key="3">
    <source>
        <dbReference type="ARBA" id="ARBA00013068"/>
    </source>
</evidence>
<feature type="signal peptide" evidence="7">
    <location>
        <begin position="1"/>
        <end position="21"/>
    </location>
</feature>
<accession>A0A0G4GRF6</accession>
<dbReference type="UniPathway" id="UPA00109">
    <property type="reaction ID" value="UER00183"/>
</dbReference>
<dbReference type="InterPro" id="IPR000741">
    <property type="entry name" value="FBA_I"/>
</dbReference>
<comment type="pathway">
    <text evidence="1">Carbohydrate degradation; glycolysis; D-glyceraldehyde 3-phosphate and glycerone phosphate from D-glucose: step 4/4.</text>
</comment>
<dbReference type="NCBIfam" id="NF033379">
    <property type="entry name" value="FrucBisAld_I"/>
    <property type="match status" value="1"/>
</dbReference>
<evidence type="ECO:0000313" key="8">
    <source>
        <dbReference type="EMBL" id="CEM33106.1"/>
    </source>
</evidence>
<evidence type="ECO:0000256" key="5">
    <source>
        <dbReference type="ARBA" id="ARBA00023239"/>
    </source>
</evidence>
<name>A0A0G4GRF6_9ALVE</name>
<comment type="similarity">
    <text evidence="2">Belongs to the class I fructose-bisphosphate aldolase family.</text>
</comment>